<sequence>MLRAPARGGAAAMHDDGRDPERDETNAGFPSWLLWLLAAWLFIIGIVLVLHQGWTFPEF</sequence>
<keyword evidence="2" id="KW-1133">Transmembrane helix</keyword>
<accession>A0A0C1TXK5</accession>
<evidence type="ECO:0000313" key="3">
    <source>
        <dbReference type="EMBL" id="KIE44063.1"/>
    </source>
</evidence>
<feature type="transmembrane region" description="Helical" evidence="2">
    <location>
        <begin position="32"/>
        <end position="50"/>
    </location>
</feature>
<evidence type="ECO:0000256" key="2">
    <source>
        <dbReference type="SAM" id="Phobius"/>
    </source>
</evidence>
<keyword evidence="4" id="KW-1185">Reference proteome</keyword>
<protein>
    <submittedName>
        <fullName evidence="3">Uncharacterized protein</fullName>
    </submittedName>
</protein>
<feature type="region of interest" description="Disordered" evidence="1">
    <location>
        <begin position="1"/>
        <end position="24"/>
    </location>
</feature>
<gene>
    <name evidence="3" type="ORF">SE37_16260</name>
</gene>
<dbReference type="AlphaFoldDB" id="A0A0C1TXK5"/>
<keyword evidence="2" id="KW-0812">Transmembrane</keyword>
<proteinExistence type="predicted"/>
<comment type="caution">
    <text evidence="3">The sequence shown here is derived from an EMBL/GenBank/DDBJ whole genome shotgun (WGS) entry which is preliminary data.</text>
</comment>
<evidence type="ECO:0000313" key="4">
    <source>
        <dbReference type="Proteomes" id="UP000031433"/>
    </source>
</evidence>
<keyword evidence="2" id="KW-0472">Membrane</keyword>
<organism evidence="3 4">
    <name type="scientific">Geobacter soli</name>
    <dbReference type="NCBI Taxonomy" id="1510391"/>
    <lineage>
        <taxon>Bacteria</taxon>
        <taxon>Pseudomonadati</taxon>
        <taxon>Thermodesulfobacteriota</taxon>
        <taxon>Desulfuromonadia</taxon>
        <taxon>Geobacterales</taxon>
        <taxon>Geobacteraceae</taxon>
        <taxon>Geobacter</taxon>
    </lineage>
</organism>
<dbReference type="EMBL" id="JXBL01000001">
    <property type="protein sequence ID" value="KIE44063.1"/>
    <property type="molecule type" value="Genomic_DNA"/>
</dbReference>
<feature type="compositionally biased region" description="Basic and acidic residues" evidence="1">
    <location>
        <begin position="13"/>
        <end position="24"/>
    </location>
</feature>
<dbReference type="Proteomes" id="UP000031433">
    <property type="component" value="Unassembled WGS sequence"/>
</dbReference>
<evidence type="ECO:0000256" key="1">
    <source>
        <dbReference type="SAM" id="MobiDB-lite"/>
    </source>
</evidence>
<name>A0A0C1TXK5_9BACT</name>
<reference evidence="3 4" key="1">
    <citation type="submission" date="2015-01" db="EMBL/GenBank/DDBJ databases">
        <title>Genome sequence of the anaerobic bacterium Geobacter soli GSS01, a dissimilatory Fe(III) reducer from soil.</title>
        <authorList>
            <person name="Yang G."/>
            <person name="Zhou S."/>
        </authorList>
    </citation>
    <scope>NUCLEOTIDE SEQUENCE [LARGE SCALE GENOMIC DNA]</scope>
    <source>
        <strain evidence="3 4">GSS01</strain>
    </source>
</reference>